<gene>
    <name evidence="1" type="ORF">EZS27_002778</name>
</gene>
<evidence type="ECO:0000313" key="1">
    <source>
        <dbReference type="EMBL" id="KAA6349780.1"/>
    </source>
</evidence>
<organism evidence="1">
    <name type="scientific">termite gut metagenome</name>
    <dbReference type="NCBI Taxonomy" id="433724"/>
    <lineage>
        <taxon>unclassified sequences</taxon>
        <taxon>metagenomes</taxon>
        <taxon>organismal metagenomes</taxon>
    </lineage>
</organism>
<name>A0A5J4SX34_9ZZZZ</name>
<dbReference type="EMBL" id="SNRY01000039">
    <property type="protein sequence ID" value="KAA6349780.1"/>
    <property type="molecule type" value="Genomic_DNA"/>
</dbReference>
<sequence length="68" mass="7964">MNQIYAFDHNYNYDNMTDQEDYPLRMYDDEVAAAFLTGAVYHNYGGNREELGSVINQLNTLFPYVPFL</sequence>
<dbReference type="AlphaFoldDB" id="A0A5J4SX34"/>
<accession>A0A5J4SX34</accession>
<comment type="caution">
    <text evidence="1">The sequence shown here is derived from an EMBL/GenBank/DDBJ whole genome shotgun (WGS) entry which is preliminary data.</text>
</comment>
<protein>
    <submittedName>
        <fullName evidence="1">Uncharacterized protein</fullName>
    </submittedName>
</protein>
<reference evidence="1" key="1">
    <citation type="submission" date="2019-03" db="EMBL/GenBank/DDBJ databases">
        <title>Single cell metagenomics reveals metabolic interactions within the superorganism composed of flagellate Streblomastix strix and complex community of Bacteroidetes bacteria on its surface.</title>
        <authorList>
            <person name="Treitli S.C."/>
            <person name="Kolisko M."/>
            <person name="Husnik F."/>
            <person name="Keeling P."/>
            <person name="Hampl V."/>
        </authorList>
    </citation>
    <scope>NUCLEOTIDE SEQUENCE</scope>
    <source>
        <strain evidence="1">STM</strain>
    </source>
</reference>
<proteinExistence type="predicted"/>